<reference evidence="1 2" key="1">
    <citation type="journal article" date="2021" name="Front. Genet.">
        <title>Chromosome-Level Genome Assembly Reveals Significant Gene Expansion in the Toll and IMD Signaling Pathways of Dendrolimus kikuchii.</title>
        <authorList>
            <person name="Zhou J."/>
            <person name="Wu P."/>
            <person name="Xiong Z."/>
            <person name="Liu N."/>
            <person name="Zhao N."/>
            <person name="Ji M."/>
            <person name="Qiu Y."/>
            <person name="Yang B."/>
        </authorList>
    </citation>
    <scope>NUCLEOTIDE SEQUENCE [LARGE SCALE GENOMIC DNA]</scope>
    <source>
        <strain evidence="1">Ann1</strain>
    </source>
</reference>
<accession>A0ACC1CZN4</accession>
<dbReference type="Proteomes" id="UP000824533">
    <property type="component" value="Linkage Group LG12"/>
</dbReference>
<name>A0ACC1CZN4_9NEOP</name>
<protein>
    <submittedName>
        <fullName evidence="1">Uncharacterized protein</fullName>
    </submittedName>
</protein>
<sequence length="699" mass="80640">MKMLLLNCERPNELELYDGTGSPRLQTRINITKLLARALSYMGENSHSSILSTIIQHREDYCLLAYSYGCATIRVAHALTLRCPSQQSKLIASVIRTFGRPASVISTVCWPTHRIVELFSYLSEENVIQTSMVHIDEVNEIPRNINQEHYTVFLVDLTCVNSIEFIDMGNLQNYFRSPYRWIIIDKNNSASDIIPQALTNVNILIDGEVLLVRSTNQLYLGKFFYKFNLISNWTIEPFNIMNDKNNLHISNQFVNSVASRRINLKGNEIKICYVLTDDDSINHLTDKVKDYVDTITKVNFPTTNHLLDFLNAQRKYYFANTWGYRVNGTWNGMTGYLVRREVDIGGSPMFFTSERVPFVDYIASPTPTLSKFVFQQPKLSYENNLFLLSFRTSVWYSIIALIFFVFLVLLVVTIWEWKCMEYNKSENDCSIGVLRANIADVVILMFGAACQQGSPVELKGVLGRVVMLILFLTLMFLYTSYSANIVALLQSSSTQIKTLEDLLNSRLKLGVHDTVFNKYYFTTATEPIRKAIYEKKIAPPGAVPRFMSMEEGIKKMGKGLFAFHMEIGVGYKFVGKYFKEGEKCGLREIQYLQVMDPYLAVQKDTPYKEMFKIGLKRIQEHGLQNRENRFLYEKRPKCSGSESNFVSVSMVDCYPALLVLSYGTIFALVILAFESLWFHRHNIRNKIRCFLHEYKDRYH</sequence>
<gene>
    <name evidence="1" type="ORF">K1T71_007163</name>
</gene>
<proteinExistence type="predicted"/>
<organism evidence="1 2">
    <name type="scientific">Dendrolimus kikuchii</name>
    <dbReference type="NCBI Taxonomy" id="765133"/>
    <lineage>
        <taxon>Eukaryota</taxon>
        <taxon>Metazoa</taxon>
        <taxon>Ecdysozoa</taxon>
        <taxon>Arthropoda</taxon>
        <taxon>Hexapoda</taxon>
        <taxon>Insecta</taxon>
        <taxon>Pterygota</taxon>
        <taxon>Neoptera</taxon>
        <taxon>Endopterygota</taxon>
        <taxon>Lepidoptera</taxon>
        <taxon>Glossata</taxon>
        <taxon>Ditrysia</taxon>
        <taxon>Bombycoidea</taxon>
        <taxon>Lasiocampidae</taxon>
        <taxon>Dendrolimus</taxon>
    </lineage>
</organism>
<evidence type="ECO:0000313" key="2">
    <source>
        <dbReference type="Proteomes" id="UP000824533"/>
    </source>
</evidence>
<dbReference type="EMBL" id="CM034398">
    <property type="protein sequence ID" value="KAJ0177154.1"/>
    <property type="molecule type" value="Genomic_DNA"/>
</dbReference>
<keyword evidence="2" id="KW-1185">Reference proteome</keyword>
<comment type="caution">
    <text evidence="1">The sequence shown here is derived from an EMBL/GenBank/DDBJ whole genome shotgun (WGS) entry which is preliminary data.</text>
</comment>
<evidence type="ECO:0000313" key="1">
    <source>
        <dbReference type="EMBL" id="KAJ0177154.1"/>
    </source>
</evidence>